<dbReference type="RefSeq" id="WP_406634146.1">
    <property type="nucleotide sequence ID" value="NZ_CP148033.1"/>
</dbReference>
<keyword evidence="2" id="KW-1185">Reference proteome</keyword>
<sequence>MYTLPAAPPPDASVAAVSPEALQRAGSPGAGAAEDVDVPVADGVADGVGAADVVPGLAGLLAEPVPVFAVVGCASGWLGPQALSISAAAAAAVDMTNPWKIR</sequence>
<protein>
    <submittedName>
        <fullName evidence="1">Uncharacterized protein</fullName>
    </submittedName>
</protein>
<proteinExistence type="predicted"/>
<name>A0ABZ2R5D8_9MICC</name>
<organism evidence="1 2">
    <name type="scientific">Pseudarthrobacter quantipunctorum</name>
    <dbReference type="NCBI Taxonomy" id="3128980"/>
    <lineage>
        <taxon>Bacteria</taxon>
        <taxon>Bacillati</taxon>
        <taxon>Actinomycetota</taxon>
        <taxon>Actinomycetes</taxon>
        <taxon>Micrococcales</taxon>
        <taxon>Micrococcaceae</taxon>
        <taxon>Pseudarthrobacter</taxon>
    </lineage>
</organism>
<accession>A0ABZ2R5D8</accession>
<reference evidence="1 2" key="1">
    <citation type="submission" date="2024-03" db="EMBL/GenBank/DDBJ databases">
        <title>Rhodococcus navarretei sp. nov. and Pseudarthrobacter quantumdoti sp. nov., two new species with the ability to biosynthesize Quantum Dots isolated from soil samples at Union Glacier, Antarctica.</title>
        <authorList>
            <person name="Vargas M."/>
        </authorList>
    </citation>
    <scope>NUCLEOTIDE SEQUENCE [LARGE SCALE GENOMIC DNA]</scope>
    <source>
        <strain evidence="1 2">RC-2-3</strain>
    </source>
</reference>
<evidence type="ECO:0000313" key="2">
    <source>
        <dbReference type="Proteomes" id="UP001623384"/>
    </source>
</evidence>
<evidence type="ECO:0000313" key="1">
    <source>
        <dbReference type="EMBL" id="WXK92455.1"/>
    </source>
</evidence>
<gene>
    <name evidence="1" type="ORF">WHH00_15450</name>
</gene>
<dbReference type="EMBL" id="CP148033">
    <property type="protein sequence ID" value="WXK92455.1"/>
    <property type="molecule type" value="Genomic_DNA"/>
</dbReference>
<dbReference type="Proteomes" id="UP001623384">
    <property type="component" value="Chromosome"/>
</dbReference>